<dbReference type="SUPFAM" id="SSF50346">
    <property type="entry name" value="PRC-barrel domain"/>
    <property type="match status" value="1"/>
</dbReference>
<gene>
    <name evidence="2" type="ORF">BWR18_08420</name>
</gene>
<dbReference type="InterPro" id="IPR011033">
    <property type="entry name" value="PRC_barrel-like_sf"/>
</dbReference>
<reference evidence="2 3" key="1">
    <citation type="submission" date="2017-01" db="EMBL/GenBank/DDBJ databases">
        <title>Complete genome of Tateyamaria omphalii DOK1-4 isolated from seawater in Dokdo.</title>
        <authorList>
            <person name="Kim J.H."/>
            <person name="Chi W.-J."/>
        </authorList>
    </citation>
    <scope>NUCLEOTIDE SEQUENCE [LARGE SCALE GENOMIC DNA]</scope>
    <source>
        <strain evidence="2 3">DOK1-4</strain>
    </source>
</reference>
<organism evidence="2 3">
    <name type="scientific">Tateyamaria omphalii</name>
    <dbReference type="NCBI Taxonomy" id="299262"/>
    <lineage>
        <taxon>Bacteria</taxon>
        <taxon>Pseudomonadati</taxon>
        <taxon>Pseudomonadota</taxon>
        <taxon>Alphaproteobacteria</taxon>
        <taxon>Rhodobacterales</taxon>
        <taxon>Roseobacteraceae</taxon>
        <taxon>Tateyamaria</taxon>
    </lineage>
</organism>
<evidence type="ECO:0008006" key="4">
    <source>
        <dbReference type="Google" id="ProtNLM"/>
    </source>
</evidence>
<proteinExistence type="predicted"/>
<evidence type="ECO:0000313" key="2">
    <source>
        <dbReference type="EMBL" id="APX11703.1"/>
    </source>
</evidence>
<dbReference type="OrthoDB" id="7859771at2"/>
<dbReference type="AlphaFoldDB" id="A0A1P8MUN0"/>
<dbReference type="STRING" id="299262.BWR18_08420"/>
<dbReference type="EMBL" id="CP019312">
    <property type="protein sequence ID" value="APX11703.1"/>
    <property type="molecule type" value="Genomic_DNA"/>
</dbReference>
<keyword evidence="1" id="KW-0732">Signal</keyword>
<feature type="signal peptide" evidence="1">
    <location>
        <begin position="1"/>
        <end position="22"/>
    </location>
</feature>
<dbReference type="Proteomes" id="UP000186336">
    <property type="component" value="Chromosome"/>
</dbReference>
<feature type="chain" id="PRO_5012862739" description="PRC-barrel domain-containing protein" evidence="1">
    <location>
        <begin position="23"/>
        <end position="137"/>
    </location>
</feature>
<evidence type="ECO:0000256" key="1">
    <source>
        <dbReference type="SAM" id="SignalP"/>
    </source>
</evidence>
<keyword evidence="3" id="KW-1185">Reference proteome</keyword>
<protein>
    <recommendedName>
        <fullName evidence="4">PRC-barrel domain-containing protein</fullName>
    </recommendedName>
</protein>
<evidence type="ECO:0000313" key="3">
    <source>
        <dbReference type="Proteomes" id="UP000186336"/>
    </source>
</evidence>
<dbReference type="RefSeq" id="WP_076627564.1">
    <property type="nucleotide sequence ID" value="NZ_CP019312.1"/>
</dbReference>
<name>A0A1P8MUN0_9RHOB</name>
<dbReference type="KEGG" id="tom:BWR18_08420"/>
<accession>A0A1P8MUN0</accession>
<sequence>MTRKIALIASTALALSAAPLLAENATISFDPTNTLAGQEDRVSTISAIEGGNVVTSDGVLLGQIEEFSINDQDRAVVQIDVEAGLRYDGDTMLLMIDPEHVTVANGGVAVEPTNDELFAAIGQGGQNSAGALEIDFK</sequence>